<dbReference type="AlphaFoldDB" id="A0A2A9NFA0"/>
<accession>A0A2A9NFA0</accession>
<gene>
    <name evidence="2" type="ORF">AMATHDRAFT_51049</name>
</gene>
<keyword evidence="1" id="KW-1133">Transmembrane helix</keyword>
<dbReference type="OrthoDB" id="3071638at2759"/>
<protein>
    <submittedName>
        <fullName evidence="2">Uncharacterized protein</fullName>
    </submittedName>
</protein>
<keyword evidence="1" id="KW-0472">Membrane</keyword>
<name>A0A2A9NFA0_9AGAR</name>
<feature type="transmembrane region" description="Helical" evidence="1">
    <location>
        <begin position="105"/>
        <end position="126"/>
    </location>
</feature>
<keyword evidence="3" id="KW-1185">Reference proteome</keyword>
<dbReference type="Proteomes" id="UP000242287">
    <property type="component" value="Unassembled WGS sequence"/>
</dbReference>
<proteinExistence type="predicted"/>
<evidence type="ECO:0000313" key="3">
    <source>
        <dbReference type="Proteomes" id="UP000242287"/>
    </source>
</evidence>
<keyword evidence="1" id="KW-0812">Transmembrane</keyword>
<reference evidence="2 3" key="1">
    <citation type="submission" date="2014-02" db="EMBL/GenBank/DDBJ databases">
        <title>Transposable element dynamics among asymbiotic and ectomycorrhizal Amanita fungi.</title>
        <authorList>
            <consortium name="DOE Joint Genome Institute"/>
            <person name="Hess J."/>
            <person name="Skrede I."/>
            <person name="Wolfe B."/>
            <person name="LaButti K."/>
            <person name="Ohm R.A."/>
            <person name="Grigoriev I.V."/>
            <person name="Pringle A."/>
        </authorList>
    </citation>
    <scope>NUCLEOTIDE SEQUENCE [LARGE SCALE GENOMIC DNA]</scope>
    <source>
        <strain evidence="2 3">SKay4041</strain>
    </source>
</reference>
<evidence type="ECO:0000313" key="2">
    <source>
        <dbReference type="EMBL" id="PFH46436.1"/>
    </source>
</evidence>
<organism evidence="2 3">
    <name type="scientific">Amanita thiersii Skay4041</name>
    <dbReference type="NCBI Taxonomy" id="703135"/>
    <lineage>
        <taxon>Eukaryota</taxon>
        <taxon>Fungi</taxon>
        <taxon>Dikarya</taxon>
        <taxon>Basidiomycota</taxon>
        <taxon>Agaricomycotina</taxon>
        <taxon>Agaricomycetes</taxon>
        <taxon>Agaricomycetidae</taxon>
        <taxon>Agaricales</taxon>
        <taxon>Pluteineae</taxon>
        <taxon>Amanitaceae</taxon>
        <taxon>Amanita</taxon>
    </lineage>
</organism>
<sequence>MNQVRLIHIEAKRDKKQETLAKYKIQAMGETLATMVMTENKYGLWCLTSGHEWLFGLLEAGPGITNKHRSTNFRLNGEKRSYMLEPIILDFESPIDVAQYQLKQIFFTLVYFVSTIFFYDFPFYIIELT</sequence>
<evidence type="ECO:0000256" key="1">
    <source>
        <dbReference type="SAM" id="Phobius"/>
    </source>
</evidence>
<dbReference type="EMBL" id="KZ302193">
    <property type="protein sequence ID" value="PFH46436.1"/>
    <property type="molecule type" value="Genomic_DNA"/>
</dbReference>